<dbReference type="Gene3D" id="1.25.40.10">
    <property type="entry name" value="Tetratricopeptide repeat domain"/>
    <property type="match status" value="1"/>
</dbReference>
<dbReference type="eggNOG" id="KOG0624">
    <property type="taxonomic scope" value="Eukaryota"/>
</dbReference>
<dbReference type="GO" id="GO:0034975">
    <property type="term" value="P:protein folding in endoplasmic reticulum"/>
    <property type="evidence" value="ECO:0007669"/>
    <property type="project" value="TreeGrafter"/>
</dbReference>
<evidence type="ECO:0000256" key="1">
    <source>
        <dbReference type="ARBA" id="ARBA00004240"/>
    </source>
</evidence>
<dbReference type="SMART" id="SM00271">
    <property type="entry name" value="DnaJ"/>
    <property type="match status" value="1"/>
</dbReference>
<dbReference type="GO" id="GO:0051087">
    <property type="term" value="F:protein-folding chaperone binding"/>
    <property type="evidence" value="ECO:0007669"/>
    <property type="project" value="TreeGrafter"/>
</dbReference>
<evidence type="ECO:0000256" key="5">
    <source>
        <dbReference type="SAM" id="SignalP"/>
    </source>
</evidence>
<dbReference type="InterPro" id="IPR051727">
    <property type="entry name" value="DnaJ_C3_Co-chaperones"/>
</dbReference>
<comment type="subcellular location">
    <subcellularLocation>
        <location evidence="1">Endoplasmic reticulum</location>
    </subcellularLocation>
</comment>
<dbReference type="STRING" id="619300.G3AK65"/>
<dbReference type="GO" id="GO:0005783">
    <property type="term" value="C:endoplasmic reticulum"/>
    <property type="evidence" value="ECO:0007669"/>
    <property type="project" value="UniProtKB-SubCell"/>
</dbReference>
<dbReference type="AlphaFoldDB" id="G3AK65"/>
<name>G3AK65_SPAPN</name>
<gene>
    <name evidence="7" type="ORF">SPAPADRAFT_150215</name>
</gene>
<dbReference type="OrthoDB" id="1726119at2759"/>
<dbReference type="InParanoid" id="G3AK65"/>
<accession>G3AK65</accession>
<dbReference type="GeneID" id="18870858"/>
<evidence type="ECO:0000256" key="3">
    <source>
        <dbReference type="ARBA" id="ARBA00022824"/>
    </source>
</evidence>
<dbReference type="Proteomes" id="UP000000709">
    <property type="component" value="Unassembled WGS sequence"/>
</dbReference>
<dbReference type="SUPFAM" id="SSF46565">
    <property type="entry name" value="Chaperone J-domain"/>
    <property type="match status" value="1"/>
</dbReference>
<dbReference type="InterPro" id="IPR001623">
    <property type="entry name" value="DnaJ_domain"/>
</dbReference>
<evidence type="ECO:0000256" key="4">
    <source>
        <dbReference type="SAM" id="MobiDB-lite"/>
    </source>
</evidence>
<feature type="compositionally biased region" description="Gly residues" evidence="4">
    <location>
        <begin position="553"/>
        <end position="570"/>
    </location>
</feature>
<evidence type="ECO:0000313" key="7">
    <source>
        <dbReference type="EMBL" id="EGW32876.1"/>
    </source>
</evidence>
<dbReference type="FunCoup" id="G3AK65">
    <property type="interactions" value="92"/>
</dbReference>
<feature type="region of interest" description="Disordered" evidence="4">
    <location>
        <begin position="438"/>
        <end position="476"/>
    </location>
</feature>
<feature type="region of interest" description="Disordered" evidence="4">
    <location>
        <begin position="542"/>
        <end position="570"/>
    </location>
</feature>
<dbReference type="SUPFAM" id="SSF48452">
    <property type="entry name" value="TPR-like"/>
    <property type="match status" value="1"/>
</dbReference>
<keyword evidence="3" id="KW-0256">Endoplasmic reticulum</keyword>
<evidence type="ECO:0000313" key="8">
    <source>
        <dbReference type="Proteomes" id="UP000000709"/>
    </source>
</evidence>
<dbReference type="HOGENOM" id="CLU_027661_0_0_1"/>
<protein>
    <recommendedName>
        <fullName evidence="6">J domain-containing protein</fullName>
    </recommendedName>
</protein>
<proteinExistence type="predicted"/>
<dbReference type="EMBL" id="GL996501">
    <property type="protein sequence ID" value="EGW32876.1"/>
    <property type="molecule type" value="Genomic_DNA"/>
</dbReference>
<feature type="domain" description="J" evidence="6">
    <location>
        <begin position="477"/>
        <end position="546"/>
    </location>
</feature>
<dbReference type="Gene3D" id="1.10.287.110">
    <property type="entry name" value="DnaJ domain"/>
    <property type="match status" value="1"/>
</dbReference>
<dbReference type="Pfam" id="PF00226">
    <property type="entry name" value="DnaJ"/>
    <property type="match status" value="1"/>
</dbReference>
<dbReference type="PROSITE" id="PS50076">
    <property type="entry name" value="DNAJ_2"/>
    <property type="match status" value="1"/>
</dbReference>
<feature type="compositionally biased region" description="Low complexity" evidence="4">
    <location>
        <begin position="438"/>
        <end position="469"/>
    </location>
</feature>
<feature type="chain" id="PRO_5003442190" description="J domain-containing protein" evidence="5">
    <location>
        <begin position="19"/>
        <end position="606"/>
    </location>
</feature>
<dbReference type="PRINTS" id="PR00625">
    <property type="entry name" value="JDOMAIN"/>
</dbReference>
<evidence type="ECO:0000259" key="6">
    <source>
        <dbReference type="PROSITE" id="PS50076"/>
    </source>
</evidence>
<reference evidence="7 8" key="1">
    <citation type="journal article" date="2011" name="Proc. Natl. Acad. Sci. U.S.A.">
        <title>Comparative genomics of xylose-fermenting fungi for enhanced biofuel production.</title>
        <authorList>
            <person name="Wohlbach D.J."/>
            <person name="Kuo A."/>
            <person name="Sato T.K."/>
            <person name="Potts K.M."/>
            <person name="Salamov A.A."/>
            <person name="LaButti K.M."/>
            <person name="Sun H."/>
            <person name="Clum A."/>
            <person name="Pangilinan J.L."/>
            <person name="Lindquist E.A."/>
            <person name="Lucas S."/>
            <person name="Lapidus A."/>
            <person name="Jin M."/>
            <person name="Gunawan C."/>
            <person name="Balan V."/>
            <person name="Dale B.E."/>
            <person name="Jeffries T.W."/>
            <person name="Zinkel R."/>
            <person name="Barry K.W."/>
            <person name="Grigoriev I.V."/>
            <person name="Gasch A.P."/>
        </authorList>
    </citation>
    <scope>NUCLEOTIDE SEQUENCE [LARGE SCALE GENOMIC DNA]</scope>
    <source>
        <strain evidence="8">NRRL Y-27907 / 11-Y1</strain>
    </source>
</reference>
<dbReference type="PANTHER" id="PTHR44140:SF2">
    <property type="entry name" value="LD25575P"/>
    <property type="match status" value="1"/>
</dbReference>
<dbReference type="InterPro" id="IPR036869">
    <property type="entry name" value="J_dom_sf"/>
</dbReference>
<keyword evidence="8" id="KW-1185">Reference proteome</keyword>
<dbReference type="PANTHER" id="PTHR44140">
    <property type="entry name" value="LD25575P"/>
    <property type="match status" value="1"/>
</dbReference>
<dbReference type="GO" id="GO:0051787">
    <property type="term" value="F:misfolded protein binding"/>
    <property type="evidence" value="ECO:0007669"/>
    <property type="project" value="TreeGrafter"/>
</dbReference>
<dbReference type="InterPro" id="IPR011990">
    <property type="entry name" value="TPR-like_helical_dom_sf"/>
</dbReference>
<dbReference type="KEGG" id="spaa:SPAPADRAFT_150215"/>
<evidence type="ECO:0000256" key="2">
    <source>
        <dbReference type="ARBA" id="ARBA00022729"/>
    </source>
</evidence>
<feature type="signal peptide" evidence="5">
    <location>
        <begin position="1"/>
        <end position="18"/>
    </location>
</feature>
<sequence>MKILPLIVLLQLLVAIRASSDVTLEKIQEVDRLFSTNGPSSEVLHQFERVLKEVSDVPEAKPYLTQLYFKKALIELNLGKENSAVDDLKMVVTLDPLQRTAKDKLVDILVSRGDFNGLQPYLDAREDQDIYVTMNEWNQSMTLARAHYSNNDYQSCIDELNREVLGVTPNNYESGELHYLSALELFKLDPLKEFYYMEDALPLHKIIILDLQKLLNIRPWSNLNLYARISQFILFTENRFENARNVITNCVRFDNEFKPCTELSKFYTKYKDFLKLLEQYSIITGHYYANEQTSMDEEITNPNIDYRFIYDFLFVQDLKVTRMEKNKLNSSIKTNYDYLVYRASQFLQDLVGDDNYLQQLIFVQDLQKLACESYVQIEGKSGNYCKQLDDSFFPKSLPEIDKLLKQKKFNQAQRILNKFNSNVKKTKMFTDRMQPIEQYHQQQRQQQRQQQQRQYQQHFNNQRQRQFRQPQSKPLNDYYKVLGVSRDADDREIKKAYRQLTLKYHPDKYKGDDLTPEEIENKMQDINQAYEVLSTKELRERYDRGDDPNDSSPGGGGGGGSPFGGFNFNGGGAGGAEQFFQFFGGQGGGSRGFKFGNGGGFKFHAG</sequence>
<dbReference type="CDD" id="cd06257">
    <property type="entry name" value="DnaJ"/>
    <property type="match status" value="1"/>
</dbReference>
<dbReference type="OMA" id="KNCLRID"/>
<organism evidence="8">
    <name type="scientific">Spathaspora passalidarum (strain NRRL Y-27907 / 11-Y1)</name>
    <dbReference type="NCBI Taxonomy" id="619300"/>
    <lineage>
        <taxon>Eukaryota</taxon>
        <taxon>Fungi</taxon>
        <taxon>Dikarya</taxon>
        <taxon>Ascomycota</taxon>
        <taxon>Saccharomycotina</taxon>
        <taxon>Pichiomycetes</taxon>
        <taxon>Debaryomycetaceae</taxon>
        <taxon>Spathaspora</taxon>
    </lineage>
</organism>
<keyword evidence="2 5" id="KW-0732">Signal</keyword>
<dbReference type="RefSeq" id="XP_007374391.1">
    <property type="nucleotide sequence ID" value="XM_007374329.1"/>
</dbReference>